<dbReference type="PROSITE" id="PS00198">
    <property type="entry name" value="4FE4S_FER_1"/>
    <property type="match status" value="1"/>
</dbReference>
<feature type="domain" description="4Fe-4S ferredoxin-type" evidence="9">
    <location>
        <begin position="198"/>
        <end position="226"/>
    </location>
</feature>
<evidence type="ECO:0000256" key="6">
    <source>
        <dbReference type="ARBA" id="ARBA00023004"/>
    </source>
</evidence>
<feature type="domain" description="4Fe-4S His(Cys)3-ligated-type" evidence="10">
    <location>
        <begin position="95"/>
        <end position="134"/>
    </location>
</feature>
<dbReference type="Pfam" id="PF02906">
    <property type="entry name" value="Fe_hyd_lg_C"/>
    <property type="match status" value="1"/>
</dbReference>
<keyword evidence="1" id="KW-0004">4Fe-4S</keyword>
<dbReference type="FunFam" id="3.10.20.740:FF:000005">
    <property type="entry name" value="NADH:ubiquinone oxidoreductase subunit"/>
    <property type="match status" value="1"/>
</dbReference>
<evidence type="ECO:0000256" key="5">
    <source>
        <dbReference type="ARBA" id="ARBA00023002"/>
    </source>
</evidence>
<keyword evidence="5" id="KW-0560">Oxidoreductase</keyword>
<dbReference type="PANTHER" id="PTHR11615">
    <property type="entry name" value="NITRATE, FORMATE, IRON DEHYDROGENASE"/>
    <property type="match status" value="1"/>
</dbReference>
<keyword evidence="6" id="KW-0408">Iron</keyword>
<evidence type="ECO:0000256" key="7">
    <source>
        <dbReference type="ARBA" id="ARBA00023014"/>
    </source>
</evidence>
<keyword evidence="12" id="KW-1185">Reference proteome</keyword>
<gene>
    <name evidence="11" type="ORF">EV214_12421</name>
</gene>
<reference evidence="11 12" key="1">
    <citation type="submission" date="2019-03" db="EMBL/GenBank/DDBJ databases">
        <title>Genomic Encyclopedia of Type Strains, Phase IV (KMG-IV): sequencing the most valuable type-strain genomes for metagenomic binning, comparative biology and taxonomic classification.</title>
        <authorList>
            <person name="Goeker M."/>
        </authorList>
    </citation>
    <scope>NUCLEOTIDE SEQUENCE [LARGE SCALE GENOMIC DNA]</scope>
    <source>
        <strain evidence="11 12">DSM 102940</strain>
    </source>
</reference>
<dbReference type="SUPFAM" id="SSF54862">
    <property type="entry name" value="4Fe-4S ferredoxins"/>
    <property type="match status" value="1"/>
</dbReference>
<dbReference type="GO" id="GO:0008901">
    <property type="term" value="F:ferredoxin hydrogenase activity"/>
    <property type="evidence" value="ECO:0007669"/>
    <property type="project" value="InterPro"/>
</dbReference>
<proteinExistence type="predicted"/>
<dbReference type="Gene3D" id="3.40.50.1780">
    <property type="match status" value="1"/>
</dbReference>
<dbReference type="Pfam" id="PF22117">
    <property type="entry name" value="Fer4_Nqo3"/>
    <property type="match status" value="1"/>
</dbReference>
<dbReference type="PROSITE" id="PS51839">
    <property type="entry name" value="4FE4S_HC3"/>
    <property type="match status" value="1"/>
</dbReference>
<dbReference type="AlphaFoldDB" id="A0A4R2KB94"/>
<dbReference type="Gene3D" id="3.40.950.10">
    <property type="entry name" value="Fe-only Hydrogenase (Larger Subunit), Chain L, domain 3"/>
    <property type="match status" value="1"/>
</dbReference>
<dbReference type="InterPro" id="IPR004108">
    <property type="entry name" value="Fe_hydrogenase_lsu_C"/>
</dbReference>
<accession>A0A4R2KB94</accession>
<dbReference type="CDD" id="cd00207">
    <property type="entry name" value="fer2"/>
    <property type="match status" value="1"/>
</dbReference>
<dbReference type="PROSITE" id="PS51379">
    <property type="entry name" value="4FE4S_FER_2"/>
    <property type="match status" value="2"/>
</dbReference>
<dbReference type="InterPro" id="IPR003149">
    <property type="entry name" value="Fe_hydrogenase_ssu"/>
</dbReference>
<feature type="domain" description="4Fe-4S ferredoxin-type" evidence="9">
    <location>
        <begin position="154"/>
        <end position="184"/>
    </location>
</feature>
<dbReference type="SUPFAM" id="SSF53920">
    <property type="entry name" value="Fe-only hydrogenase"/>
    <property type="match status" value="1"/>
</dbReference>
<evidence type="ECO:0000256" key="2">
    <source>
        <dbReference type="ARBA" id="ARBA00022714"/>
    </source>
</evidence>
<dbReference type="SUPFAM" id="SSF54292">
    <property type="entry name" value="2Fe-2S ferredoxin-like"/>
    <property type="match status" value="1"/>
</dbReference>
<dbReference type="Pfam" id="PF13510">
    <property type="entry name" value="Fer2_4"/>
    <property type="match status" value="1"/>
</dbReference>
<keyword evidence="4" id="KW-0677">Repeat</keyword>
<dbReference type="SMART" id="SM00902">
    <property type="entry name" value="Fe_hyd_SSU"/>
    <property type="match status" value="1"/>
</dbReference>
<name>A0A4R2KB94_9FIRM</name>
<dbReference type="Pfam" id="PF02256">
    <property type="entry name" value="Fe_hyd_SSU"/>
    <property type="match status" value="1"/>
</dbReference>
<evidence type="ECO:0000256" key="4">
    <source>
        <dbReference type="ARBA" id="ARBA00022737"/>
    </source>
</evidence>
<dbReference type="InterPro" id="IPR054351">
    <property type="entry name" value="NADH_UbQ_OxRdtase_ferredoxin"/>
</dbReference>
<dbReference type="SMART" id="SM00929">
    <property type="entry name" value="NADH-G_4Fe-4S_3"/>
    <property type="match status" value="1"/>
</dbReference>
<dbReference type="InterPro" id="IPR036010">
    <property type="entry name" value="2Fe-2S_ferredoxin-like_sf"/>
</dbReference>
<comment type="caution">
    <text evidence="11">The sequence shown here is derived from an EMBL/GenBank/DDBJ whole genome shotgun (WGS) entry which is preliminary data.</text>
</comment>
<dbReference type="InterPro" id="IPR049830">
    <property type="entry name" value="HndD"/>
</dbReference>
<dbReference type="GO" id="GO:0051537">
    <property type="term" value="F:2 iron, 2 sulfur cluster binding"/>
    <property type="evidence" value="ECO:0007669"/>
    <property type="project" value="UniProtKB-KW"/>
</dbReference>
<keyword evidence="7" id="KW-0411">Iron-sulfur</keyword>
<keyword evidence="2" id="KW-0001">2Fe-2S</keyword>
<dbReference type="Gene3D" id="4.10.260.20">
    <property type="entry name" value="Iron hydrogenase, small subunit"/>
    <property type="match status" value="1"/>
</dbReference>
<evidence type="ECO:0000259" key="8">
    <source>
        <dbReference type="PROSITE" id="PS51085"/>
    </source>
</evidence>
<dbReference type="GO" id="GO:0005506">
    <property type="term" value="F:iron ion binding"/>
    <property type="evidence" value="ECO:0007669"/>
    <property type="project" value="InterPro"/>
</dbReference>
<dbReference type="InterPro" id="IPR017900">
    <property type="entry name" value="4Fe4S_Fe_S_CS"/>
</dbReference>
<dbReference type="Pfam" id="PF10588">
    <property type="entry name" value="NADH-G_4Fe-4S_3"/>
    <property type="match status" value="1"/>
</dbReference>
<evidence type="ECO:0000259" key="9">
    <source>
        <dbReference type="PROSITE" id="PS51379"/>
    </source>
</evidence>
<dbReference type="InterPro" id="IPR050340">
    <property type="entry name" value="Cytosolic_Fe-S_CAF"/>
</dbReference>
<dbReference type="InterPro" id="IPR017896">
    <property type="entry name" value="4Fe4S_Fe-S-bd"/>
</dbReference>
<dbReference type="InterPro" id="IPR013352">
    <property type="entry name" value="Fe_hydrogenase_subset"/>
</dbReference>
<dbReference type="Gene3D" id="3.10.20.740">
    <property type="match status" value="1"/>
</dbReference>
<evidence type="ECO:0000259" key="10">
    <source>
        <dbReference type="PROSITE" id="PS51839"/>
    </source>
</evidence>
<evidence type="ECO:0000256" key="3">
    <source>
        <dbReference type="ARBA" id="ARBA00022723"/>
    </source>
</evidence>
<dbReference type="Proteomes" id="UP000294919">
    <property type="component" value="Unassembled WGS sequence"/>
</dbReference>
<dbReference type="GO" id="GO:0051539">
    <property type="term" value="F:4 iron, 4 sulfur cluster binding"/>
    <property type="evidence" value="ECO:0007669"/>
    <property type="project" value="UniProtKB-KW"/>
</dbReference>
<keyword evidence="3" id="KW-0479">Metal-binding</keyword>
<evidence type="ECO:0000313" key="12">
    <source>
        <dbReference type="Proteomes" id="UP000294919"/>
    </source>
</evidence>
<protein>
    <submittedName>
        <fullName evidence="11">NAD(P)-dependent iron-only hydrogenase catalytic subunit</fullName>
    </submittedName>
</protein>
<dbReference type="PROSITE" id="PS51085">
    <property type="entry name" value="2FE2S_FER_2"/>
    <property type="match status" value="1"/>
</dbReference>
<dbReference type="InterPro" id="IPR009016">
    <property type="entry name" value="Fe_hydrogenase"/>
</dbReference>
<sequence length="615" mass="68196">MKLKISVTPLRRGTKVDKVTLTIDNIKVEVPKDYTILEAAKLAGIDIPTLCFLKGINEVGACRVCLVEIEGARTLQASCVHPVSEGMVVKTNSKKVRDARKSNVELILSNHNRECLICDRNKNCELQSLSEELGIREIPFEGIKTEAIIDDQSFSIVRDQSKCILCGRCVNVCRNIQKIGILDFVNRGFDTQVAPAFGKSMADVPCIYCGQCIVACPVGALKEKDDIEKVWDAIENPDVHVVVQTAPAVRAGLGECFELPIGTRVTGKMVAALKRMGFDRVYDTNFAADLTIMEEGHELIDRVQNGGKLPMITSCSPGWIRYCEFNYPDFLENLSTCKSPHQMMGAIIKSYYAQKKGIDPKNIFVVSIMPCTSKKTECQRPEMNSTGYRDVDAVLTTRELGKMIKQARIKFLELEDEQFDQDLLGEYTGAGVIFGATGGVMEAALRTVAEVLEGKVFEEVEYTAIRGVEDIKEATLTLGGMEVKIAVAHGTANAGKLLEMVKLGEKQYHFIEIMGCSGGCVTGGGQPHVSAKTLMNVDVRAERAKALYEEDRILPIRKSHENLQIKKLYEDFLEKPNSHKAHELLHTHYKAREKFPTTEACCQEEAATTKDCMFE</sequence>
<dbReference type="Gene3D" id="3.30.70.20">
    <property type="match status" value="1"/>
</dbReference>
<dbReference type="InterPro" id="IPR036991">
    <property type="entry name" value="Fe_hydrogenase_ssu_sf"/>
</dbReference>
<dbReference type="FunFam" id="3.30.70.20:FF:000035">
    <property type="entry name" value="Iron hydrogenase 1"/>
    <property type="match status" value="1"/>
</dbReference>
<dbReference type="InterPro" id="IPR001041">
    <property type="entry name" value="2Fe-2S_ferredoxin-type"/>
</dbReference>
<dbReference type="NCBIfam" id="NF040763">
    <property type="entry name" value="FeFe_hydrog_A6"/>
    <property type="match status" value="1"/>
</dbReference>
<evidence type="ECO:0000256" key="1">
    <source>
        <dbReference type="ARBA" id="ARBA00022485"/>
    </source>
</evidence>
<dbReference type="InterPro" id="IPR019574">
    <property type="entry name" value="NADH_UbQ_OxRdtase_Gsu_4Fe4S-bd"/>
</dbReference>
<feature type="domain" description="2Fe-2S ferredoxin-type" evidence="8">
    <location>
        <begin position="17"/>
        <end position="95"/>
    </location>
</feature>
<dbReference type="NCBIfam" id="TIGR02512">
    <property type="entry name" value="FeFe_hydrog_A"/>
    <property type="match status" value="1"/>
</dbReference>
<dbReference type="EMBL" id="SLWV01000024">
    <property type="protein sequence ID" value="TCO70733.1"/>
    <property type="molecule type" value="Genomic_DNA"/>
</dbReference>
<organism evidence="11 12">
    <name type="scientific">Marinisporobacter balticus</name>
    <dbReference type="NCBI Taxonomy" id="2018667"/>
    <lineage>
        <taxon>Bacteria</taxon>
        <taxon>Bacillati</taxon>
        <taxon>Bacillota</taxon>
        <taxon>Clostridia</taxon>
        <taxon>Peptostreptococcales</taxon>
        <taxon>Thermotaleaceae</taxon>
        <taxon>Marinisporobacter</taxon>
    </lineage>
</organism>
<evidence type="ECO:0000313" key="11">
    <source>
        <dbReference type="EMBL" id="TCO70733.1"/>
    </source>
</evidence>